<keyword evidence="4" id="KW-1185">Reference proteome</keyword>
<keyword evidence="2" id="KW-0378">Hydrolase</keyword>
<protein>
    <submittedName>
        <fullName evidence="3">Haloacid dehalogenase type II</fullName>
    </submittedName>
</protein>
<dbReference type="SFLD" id="SFLDG01129">
    <property type="entry name" value="C1.5:_HAD__Beta-PGM__Phosphata"/>
    <property type="match status" value="1"/>
</dbReference>
<dbReference type="InterPro" id="IPR036412">
    <property type="entry name" value="HAD-like_sf"/>
</dbReference>
<evidence type="ECO:0000256" key="2">
    <source>
        <dbReference type="ARBA" id="ARBA00022801"/>
    </source>
</evidence>
<evidence type="ECO:0000256" key="1">
    <source>
        <dbReference type="ARBA" id="ARBA00008106"/>
    </source>
</evidence>
<dbReference type="Proteomes" id="UP000831782">
    <property type="component" value="Chromosome"/>
</dbReference>
<dbReference type="InterPro" id="IPR051540">
    <property type="entry name" value="S-2-haloacid_dehalogenase"/>
</dbReference>
<dbReference type="Gene3D" id="3.40.50.1000">
    <property type="entry name" value="HAD superfamily/HAD-like"/>
    <property type="match status" value="1"/>
</dbReference>
<dbReference type="RefSeq" id="WP_244715268.1">
    <property type="nucleotide sequence ID" value="NZ_CP095072.1"/>
</dbReference>
<evidence type="ECO:0000313" key="4">
    <source>
        <dbReference type="Proteomes" id="UP000831782"/>
    </source>
</evidence>
<dbReference type="Gene3D" id="1.10.150.240">
    <property type="entry name" value="Putative phosphatase, domain 2"/>
    <property type="match status" value="1"/>
</dbReference>
<name>A0ABY4EQR4_9BACI</name>
<dbReference type="SUPFAM" id="SSF56784">
    <property type="entry name" value="HAD-like"/>
    <property type="match status" value="1"/>
</dbReference>
<evidence type="ECO:0000313" key="3">
    <source>
        <dbReference type="EMBL" id="UOQ46791.1"/>
    </source>
</evidence>
<dbReference type="InterPro" id="IPR023214">
    <property type="entry name" value="HAD_sf"/>
</dbReference>
<dbReference type="EMBL" id="CP095072">
    <property type="protein sequence ID" value="UOQ46791.1"/>
    <property type="molecule type" value="Genomic_DNA"/>
</dbReference>
<dbReference type="InterPro" id="IPR006328">
    <property type="entry name" value="2-HAD"/>
</dbReference>
<sequence length="222" mass="25756">MNTTIKALVFDVYGTLFDVYSVETKCDEIFGQKGKEVSILWRRKQLEYSFLRQLMGQYQPFKQVTEDALIYALQYYNLDYDDSQLQELMDAYTTLKYYPEVTNVLEKMKDKQLAVFSNGSRDMLEPLIEKSGLLNYFDAIISVDDIKQYKPTPASYTHVLNVLGVERKEVLFMSSNGWDISGAKNFGFQTAWINRGQAPTEVLNLVPHGEYDDLRGILEWEE</sequence>
<dbReference type="NCBIfam" id="TIGR01549">
    <property type="entry name" value="HAD-SF-IA-v1"/>
    <property type="match status" value="1"/>
</dbReference>
<comment type="similarity">
    <text evidence="1">Belongs to the HAD-like hydrolase superfamily. S-2-haloalkanoic acid dehalogenase family.</text>
</comment>
<proteinExistence type="inferred from homology"/>
<dbReference type="SFLD" id="SFLDG01135">
    <property type="entry name" value="C1.5.6:_HAD__Beta-PGM__Phospha"/>
    <property type="match status" value="1"/>
</dbReference>
<dbReference type="PANTHER" id="PTHR43316:SF3">
    <property type="entry name" value="HALOACID DEHALOGENASE, TYPE II (AFU_ORTHOLOGUE AFUA_2G07750)-RELATED"/>
    <property type="match status" value="1"/>
</dbReference>
<dbReference type="SFLD" id="SFLDF00045">
    <property type="entry name" value="2-haloacid_dehalogenase"/>
    <property type="match status" value="1"/>
</dbReference>
<dbReference type="InterPro" id="IPR023198">
    <property type="entry name" value="PGP-like_dom2"/>
</dbReference>
<dbReference type="NCBIfam" id="TIGR01493">
    <property type="entry name" value="HAD-SF-IA-v2"/>
    <property type="match status" value="1"/>
</dbReference>
<reference evidence="3 4" key="1">
    <citation type="submission" date="2022-04" db="EMBL/GenBank/DDBJ databases">
        <title>Gracilibacillus sp. isolated from saltern.</title>
        <authorList>
            <person name="Won M."/>
            <person name="Lee C.-M."/>
            <person name="Woen H.-Y."/>
            <person name="Kwon S.-W."/>
        </authorList>
    </citation>
    <scope>NUCLEOTIDE SEQUENCE [LARGE SCALE GENOMIC DNA]</scope>
    <source>
        <strain evidence="3 4">SSWR10-1</strain>
    </source>
</reference>
<accession>A0ABY4EQR4</accession>
<dbReference type="CDD" id="cd02588">
    <property type="entry name" value="HAD_L2-DEX"/>
    <property type="match status" value="1"/>
</dbReference>
<organism evidence="3 4">
    <name type="scientific">Gracilibacillus caseinilyticus</name>
    <dbReference type="NCBI Taxonomy" id="2932256"/>
    <lineage>
        <taxon>Bacteria</taxon>
        <taxon>Bacillati</taxon>
        <taxon>Bacillota</taxon>
        <taxon>Bacilli</taxon>
        <taxon>Bacillales</taxon>
        <taxon>Bacillaceae</taxon>
        <taxon>Gracilibacillus</taxon>
    </lineage>
</organism>
<dbReference type="PRINTS" id="PR00413">
    <property type="entry name" value="HADHALOGNASE"/>
</dbReference>
<dbReference type="SFLD" id="SFLDS00003">
    <property type="entry name" value="Haloacid_Dehalogenase"/>
    <property type="match status" value="1"/>
</dbReference>
<dbReference type="Pfam" id="PF00702">
    <property type="entry name" value="Hydrolase"/>
    <property type="match status" value="1"/>
</dbReference>
<dbReference type="InterPro" id="IPR006439">
    <property type="entry name" value="HAD-SF_hydro_IA"/>
</dbReference>
<gene>
    <name evidence="3" type="ORF">MUN88_11855</name>
</gene>
<dbReference type="NCBIfam" id="TIGR01509">
    <property type="entry name" value="HAD-SF-IA-v3"/>
    <property type="match status" value="1"/>
</dbReference>
<dbReference type="NCBIfam" id="TIGR01428">
    <property type="entry name" value="HAD_type_II"/>
    <property type="match status" value="1"/>
</dbReference>
<dbReference type="PANTHER" id="PTHR43316">
    <property type="entry name" value="HYDROLASE, HALOACID DELAHOGENASE-RELATED"/>
    <property type="match status" value="1"/>
</dbReference>